<accession>H2BX32</accession>
<dbReference type="RefSeq" id="WP_006988301.1">
    <property type="nucleotide sequence ID" value="NZ_JH594606.1"/>
</dbReference>
<evidence type="ECO:0000313" key="4">
    <source>
        <dbReference type="Proteomes" id="UP000003844"/>
    </source>
</evidence>
<organism evidence="3 4">
    <name type="scientific">Gillisia limnaea (strain DSM 15749 / LMG 21470 / R-8282)</name>
    <dbReference type="NCBI Taxonomy" id="865937"/>
    <lineage>
        <taxon>Bacteria</taxon>
        <taxon>Pseudomonadati</taxon>
        <taxon>Bacteroidota</taxon>
        <taxon>Flavobacteriia</taxon>
        <taxon>Flavobacteriales</taxon>
        <taxon>Flavobacteriaceae</taxon>
        <taxon>Gillisia</taxon>
    </lineage>
</organism>
<sequence>MKQSALLILFLCAGSLFGQPQTETFSPNYIKSIILKGNFEFTGNPIIIQGQTLTLQFDDIIGDEADYYYTIEHFDYDWSPSGLVKAEYLAGFDDVRILNYENSFNTLQPYTHYSLRIPNSEVQALKVSGNYMLKIFNSDRELVFSRKFMVYESLAQVAVNVKRSRDLNFVNSKQVVNFSISSPDLLLRNPNQTVKVRIIQNYNLKTAIENIEPQYTLGNELIYRYDQPTSFWAGNEYLQFDSKDIRAPTINISRVELLDLYHHYLFTDRTRDGEPYSYNPDINGQFVIRTLQGENRNIESEYVWTHFSLLNYEPLNGGELHLYGAFNNFKLDDSTLMKYNKSSGLYENALLFKQGFYNYNYVLLKEDGTLDEGFISGNFDETENEYTVLVYFRDLGARYDRIIGVGTANSVNITN</sequence>
<evidence type="ECO:0000259" key="2">
    <source>
        <dbReference type="Pfam" id="PF17116"/>
    </source>
</evidence>
<dbReference type="InterPro" id="IPR031345">
    <property type="entry name" value="T9SS_Plug_N"/>
</dbReference>
<dbReference type="Proteomes" id="UP000003844">
    <property type="component" value="Unassembled WGS sequence"/>
</dbReference>
<evidence type="ECO:0000313" key="3">
    <source>
        <dbReference type="EMBL" id="EHQ01984.1"/>
    </source>
</evidence>
<proteinExistence type="predicted"/>
<feature type="domain" description="Type 9 secretion system plug protein N-terminal" evidence="2">
    <location>
        <begin position="30"/>
        <end position="152"/>
    </location>
</feature>
<dbReference type="OrthoDB" id="1522602at2"/>
<gene>
    <name evidence="3" type="ORF">Gilli_1318</name>
</gene>
<protein>
    <recommendedName>
        <fullName evidence="2">Type 9 secretion system plug protein N-terminal domain-containing protein</fullName>
    </recommendedName>
</protein>
<dbReference type="HOGENOM" id="CLU_049143_0_0_10"/>
<keyword evidence="1" id="KW-0732">Signal</keyword>
<dbReference type="eggNOG" id="ENOG502Z7QJ">
    <property type="taxonomic scope" value="Bacteria"/>
</dbReference>
<keyword evidence="4" id="KW-1185">Reference proteome</keyword>
<feature type="signal peptide" evidence="1">
    <location>
        <begin position="1"/>
        <end position="18"/>
    </location>
</feature>
<dbReference type="STRING" id="865937.Gilli_1318"/>
<dbReference type="Pfam" id="PF17116">
    <property type="entry name" value="T9SS_plug_1st"/>
    <property type="match status" value="1"/>
</dbReference>
<evidence type="ECO:0000256" key="1">
    <source>
        <dbReference type="SAM" id="SignalP"/>
    </source>
</evidence>
<name>H2BX32_GILLR</name>
<dbReference type="EMBL" id="JH594606">
    <property type="protein sequence ID" value="EHQ01984.1"/>
    <property type="molecule type" value="Genomic_DNA"/>
</dbReference>
<reference evidence="4" key="1">
    <citation type="journal article" date="2012" name="Stand. Genomic Sci.">
        <title>Genome sequence of the Antarctic rhodopsins-containing flavobacterium Gillisia limnaea type strain (R-8282(T)).</title>
        <authorList>
            <person name="Riedel T."/>
            <person name="Held B."/>
            <person name="Nolan M."/>
            <person name="Lucas S."/>
            <person name="Lapidus A."/>
            <person name="Tice H."/>
            <person name="Del Rio T.G."/>
            <person name="Cheng J.F."/>
            <person name="Han C."/>
            <person name="Tapia R."/>
            <person name="Goodwin L.A."/>
            <person name="Pitluck S."/>
            <person name="Liolios K."/>
            <person name="Mavromatis K."/>
            <person name="Pagani I."/>
            <person name="Ivanova N."/>
            <person name="Mikhailova N."/>
            <person name="Pati A."/>
            <person name="Chen A."/>
            <person name="Palaniappan K."/>
            <person name="Land M."/>
            <person name="Rohde M."/>
            <person name="Tindall B.J."/>
            <person name="Detter J.C."/>
            <person name="Goker M."/>
            <person name="Bristow J."/>
            <person name="Eisen J.A."/>
            <person name="Markowitz V."/>
            <person name="Hugenholtz P."/>
            <person name="Kyrpides N.C."/>
            <person name="Klenk H.P."/>
            <person name="Woyke T."/>
        </authorList>
    </citation>
    <scope>NUCLEOTIDE SEQUENCE [LARGE SCALE GENOMIC DNA]</scope>
    <source>
        <strain evidence="4">DSM 15749 / LMG 21470 / R-8282</strain>
    </source>
</reference>
<feature type="chain" id="PRO_5003560666" description="Type 9 secretion system plug protein N-terminal domain-containing protein" evidence="1">
    <location>
        <begin position="19"/>
        <end position="415"/>
    </location>
</feature>
<dbReference type="AlphaFoldDB" id="H2BX32"/>